<reference evidence="7 8" key="1">
    <citation type="submission" date="2020-03" db="EMBL/GenBank/DDBJ databases">
        <title>Metagenomic, metatranscriptomic, and metabolomic analyses revealed the key microbes and metabolic features during the fermentation of ganjang, Korean traditional soy sauce.</title>
        <authorList>
            <person name="Chun B.H."/>
            <person name="Jeon C.O."/>
        </authorList>
    </citation>
    <scope>NUCLEOTIDE SEQUENCE [LARGE SCALE GENOMIC DNA]</scope>
    <source>
        <strain evidence="7 8">KG14</strain>
    </source>
</reference>
<dbReference type="PROSITE" id="PS50893">
    <property type="entry name" value="ABC_TRANSPORTER_2"/>
    <property type="match status" value="1"/>
</dbReference>
<proteinExistence type="predicted"/>
<evidence type="ECO:0000256" key="3">
    <source>
        <dbReference type="ARBA" id="ARBA00022840"/>
    </source>
</evidence>
<protein>
    <submittedName>
        <fullName evidence="7">Heme ABC transporter ATP-binding protein</fullName>
    </submittedName>
</protein>
<dbReference type="SMART" id="SM00382">
    <property type="entry name" value="AAA"/>
    <property type="match status" value="1"/>
</dbReference>
<dbReference type="SUPFAM" id="SSF52540">
    <property type="entry name" value="P-loop containing nucleoside triphosphate hydrolases"/>
    <property type="match status" value="1"/>
</dbReference>
<dbReference type="GO" id="GO:0016887">
    <property type="term" value="F:ATP hydrolysis activity"/>
    <property type="evidence" value="ECO:0007669"/>
    <property type="project" value="InterPro"/>
</dbReference>
<dbReference type="GO" id="GO:0005524">
    <property type="term" value="F:ATP binding"/>
    <property type="evidence" value="ECO:0007669"/>
    <property type="project" value="UniProtKB-KW"/>
</dbReference>
<sequence length="281" mass="30778">MLLRVDNASVRLGGRQIVDRLDFQLDAGELLVVLGPNGAGKSTLLKALAGEYKIHAGSVALAGEALKDWTGKCLARQRAVMPQRVEVNFPLTVEEIVRLGRPPEPLSKSQPILEELMALLDITHLQRRLAPGLSGGEQQRVQLARVLAQVWDTRKPVLLLLDECTSALDPAHQQQVFSLLRKLAWQRGFAVLAVAHDLNLAARFADRLLLLHKGQCYSSGEPSDVLTESALAEVYGLSARILNLEEGYPLVIPRDGRCAKDYDTLSWPGLAPQNSSCRQAS</sequence>
<evidence type="ECO:0000313" key="8">
    <source>
        <dbReference type="Proteomes" id="UP000536442"/>
    </source>
</evidence>
<comment type="function">
    <text evidence="5">Part of the ABC transporter complex HmuTUV involved in hemin import. Responsible for energy coupling to the transport system.</text>
</comment>
<dbReference type="PANTHER" id="PTHR42794">
    <property type="entry name" value="HEMIN IMPORT ATP-BINDING PROTEIN HMUV"/>
    <property type="match status" value="1"/>
</dbReference>
<dbReference type="InterPro" id="IPR003593">
    <property type="entry name" value="AAA+_ATPase"/>
</dbReference>
<keyword evidence="3 7" id="KW-0067">ATP-binding</keyword>
<evidence type="ECO:0000256" key="4">
    <source>
        <dbReference type="ARBA" id="ARBA00022967"/>
    </source>
</evidence>
<dbReference type="InterPro" id="IPR017871">
    <property type="entry name" value="ABC_transporter-like_CS"/>
</dbReference>
<dbReference type="PANTHER" id="PTHR42794:SF1">
    <property type="entry name" value="HEMIN IMPORT ATP-BINDING PROTEIN HMUV"/>
    <property type="match status" value="1"/>
</dbReference>
<dbReference type="Pfam" id="PF00005">
    <property type="entry name" value="ABC_tran"/>
    <property type="match status" value="1"/>
</dbReference>
<organism evidence="7 8">
    <name type="scientific">Marinobacter adhaerens</name>
    <dbReference type="NCBI Taxonomy" id="1033846"/>
    <lineage>
        <taxon>Bacteria</taxon>
        <taxon>Pseudomonadati</taxon>
        <taxon>Pseudomonadota</taxon>
        <taxon>Gammaproteobacteria</taxon>
        <taxon>Pseudomonadales</taxon>
        <taxon>Marinobacteraceae</taxon>
        <taxon>Marinobacter</taxon>
    </lineage>
</organism>
<keyword evidence="2" id="KW-0547">Nucleotide-binding</keyword>
<evidence type="ECO:0000256" key="2">
    <source>
        <dbReference type="ARBA" id="ARBA00022741"/>
    </source>
</evidence>
<dbReference type="InterPro" id="IPR027417">
    <property type="entry name" value="P-loop_NTPase"/>
</dbReference>
<keyword evidence="8" id="KW-1185">Reference proteome</keyword>
<dbReference type="CDD" id="cd03214">
    <property type="entry name" value="ABC_Iron-Siderophores_B12_Hemin"/>
    <property type="match status" value="1"/>
</dbReference>
<keyword evidence="1" id="KW-0813">Transport</keyword>
<feature type="domain" description="ABC transporter" evidence="6">
    <location>
        <begin position="3"/>
        <end position="238"/>
    </location>
</feature>
<evidence type="ECO:0000259" key="6">
    <source>
        <dbReference type="PROSITE" id="PS50893"/>
    </source>
</evidence>
<dbReference type="Proteomes" id="UP000536442">
    <property type="component" value="Unassembled WGS sequence"/>
</dbReference>
<dbReference type="AlphaFoldDB" id="A0A851HNC5"/>
<keyword evidence="4" id="KW-1278">Translocase</keyword>
<gene>
    <name evidence="7" type="ORF">HLV39_05650</name>
</gene>
<accession>A0A851HNC5</accession>
<name>A0A851HNC5_9GAMM</name>
<comment type="caution">
    <text evidence="7">The sequence shown here is derived from an EMBL/GenBank/DDBJ whole genome shotgun (WGS) entry which is preliminary data.</text>
</comment>
<dbReference type="NCBIfam" id="NF010068">
    <property type="entry name" value="PRK13548.1"/>
    <property type="match status" value="1"/>
</dbReference>
<evidence type="ECO:0000256" key="1">
    <source>
        <dbReference type="ARBA" id="ARBA00022448"/>
    </source>
</evidence>
<evidence type="ECO:0000313" key="7">
    <source>
        <dbReference type="EMBL" id="NWN90974.1"/>
    </source>
</evidence>
<dbReference type="PROSITE" id="PS00211">
    <property type="entry name" value="ABC_TRANSPORTER_1"/>
    <property type="match status" value="1"/>
</dbReference>
<evidence type="ECO:0000256" key="5">
    <source>
        <dbReference type="ARBA" id="ARBA00037066"/>
    </source>
</evidence>
<dbReference type="EMBL" id="JABEVQ010000003">
    <property type="protein sequence ID" value="NWN90974.1"/>
    <property type="molecule type" value="Genomic_DNA"/>
</dbReference>
<dbReference type="InterPro" id="IPR003439">
    <property type="entry name" value="ABC_transporter-like_ATP-bd"/>
</dbReference>
<dbReference type="Gene3D" id="3.40.50.300">
    <property type="entry name" value="P-loop containing nucleotide triphosphate hydrolases"/>
    <property type="match status" value="1"/>
</dbReference>